<dbReference type="EMBL" id="KN839974">
    <property type="protein sequence ID" value="KIJ58170.1"/>
    <property type="molecule type" value="Genomic_DNA"/>
</dbReference>
<dbReference type="Proteomes" id="UP000053820">
    <property type="component" value="Unassembled WGS sequence"/>
</dbReference>
<keyword evidence="2" id="KW-1185">Reference proteome</keyword>
<gene>
    <name evidence="1" type="ORF">HYDPIDRAFT_103187</name>
</gene>
<organism evidence="1 2">
    <name type="scientific">Hydnomerulius pinastri MD-312</name>
    <dbReference type="NCBI Taxonomy" id="994086"/>
    <lineage>
        <taxon>Eukaryota</taxon>
        <taxon>Fungi</taxon>
        <taxon>Dikarya</taxon>
        <taxon>Basidiomycota</taxon>
        <taxon>Agaricomycotina</taxon>
        <taxon>Agaricomycetes</taxon>
        <taxon>Agaricomycetidae</taxon>
        <taxon>Boletales</taxon>
        <taxon>Boletales incertae sedis</taxon>
        <taxon>Leucogyrophana</taxon>
    </lineage>
</organism>
<dbReference type="AlphaFoldDB" id="A0A0C9VKX0"/>
<dbReference type="InterPro" id="IPR041078">
    <property type="entry name" value="Plavaka"/>
</dbReference>
<proteinExistence type="predicted"/>
<dbReference type="Pfam" id="PF18759">
    <property type="entry name" value="Plavaka"/>
    <property type="match status" value="1"/>
</dbReference>
<protein>
    <submittedName>
        <fullName evidence="1">Uncharacterized protein</fullName>
    </submittedName>
</protein>
<evidence type="ECO:0000313" key="1">
    <source>
        <dbReference type="EMBL" id="KIJ58170.1"/>
    </source>
</evidence>
<dbReference type="OrthoDB" id="3208495at2759"/>
<name>A0A0C9VKX0_9AGAM</name>
<accession>A0A0C9VKX0</accession>
<dbReference type="HOGENOM" id="CLU_042836_1_1_1"/>
<sequence length="223" mass="25763">MCWQYSGTTTKSAAELNRLWKFIEDPLFDSSVFPSFSHEREKKRVEKYLIDNTNPFRTEHGWRTSSVEIRLPKEKKKWTSAEDPDIPLLTIDSIHHRCITDIIVSVFEDSIASSFHMTPFEQYWKPFEDSEPIRVFSEAYSSPAYLDAYEEINSLPRGPGDDLERVVASLMMWSDATHLASFGDASLWPFYLYFGNQSKYTRGKPTASACHHVAYIPTVRTLS</sequence>
<evidence type="ECO:0000313" key="2">
    <source>
        <dbReference type="Proteomes" id="UP000053820"/>
    </source>
</evidence>
<reference evidence="1 2" key="1">
    <citation type="submission" date="2014-04" db="EMBL/GenBank/DDBJ databases">
        <title>Evolutionary Origins and Diversification of the Mycorrhizal Mutualists.</title>
        <authorList>
            <consortium name="DOE Joint Genome Institute"/>
            <consortium name="Mycorrhizal Genomics Consortium"/>
            <person name="Kohler A."/>
            <person name="Kuo A."/>
            <person name="Nagy L.G."/>
            <person name="Floudas D."/>
            <person name="Copeland A."/>
            <person name="Barry K.W."/>
            <person name="Cichocki N."/>
            <person name="Veneault-Fourrey C."/>
            <person name="LaButti K."/>
            <person name="Lindquist E.A."/>
            <person name="Lipzen A."/>
            <person name="Lundell T."/>
            <person name="Morin E."/>
            <person name="Murat C."/>
            <person name="Riley R."/>
            <person name="Ohm R."/>
            <person name="Sun H."/>
            <person name="Tunlid A."/>
            <person name="Henrissat B."/>
            <person name="Grigoriev I.V."/>
            <person name="Hibbett D.S."/>
            <person name="Martin F."/>
        </authorList>
    </citation>
    <scope>NUCLEOTIDE SEQUENCE [LARGE SCALE GENOMIC DNA]</scope>
    <source>
        <strain evidence="1 2">MD-312</strain>
    </source>
</reference>